<dbReference type="EMBL" id="CM001881">
    <property type="protein sequence ID" value="EOY24810.1"/>
    <property type="molecule type" value="Genomic_DNA"/>
</dbReference>
<proteinExistence type="predicted"/>
<evidence type="ECO:0000313" key="2">
    <source>
        <dbReference type="Proteomes" id="UP000026915"/>
    </source>
</evidence>
<sequence length="170" mass="19363">MRIWQNICGSQHEWRGSDATPCSSSALLPILSDKYALYKPRQPLAHPYVGGNPTHPTEPRSISPVTTAFVSCLVVVSMPWSPNGNHKNLQYTYAYCSFICHNWPPCLCLYLAQLLERLEECVNTKGDKSRVLVDNWKANFRGETENPKAKQAWECNFRKAFWHLASLGTY</sequence>
<accession>A0A061G4N0</accession>
<name>A0A061G4N0_THECC</name>
<dbReference type="Proteomes" id="UP000026915">
    <property type="component" value="Chromosome 3"/>
</dbReference>
<dbReference type="AlphaFoldDB" id="A0A061G4N0"/>
<keyword evidence="2" id="KW-1185">Reference proteome</keyword>
<dbReference type="Gramene" id="EOY24810">
    <property type="protein sequence ID" value="EOY24810"/>
    <property type="gene ID" value="TCM_016305"/>
</dbReference>
<gene>
    <name evidence="1" type="ORF">TCM_016305</name>
</gene>
<dbReference type="HOGENOM" id="CLU_1573453_0_0_1"/>
<dbReference type="InParanoid" id="A0A061G4N0"/>
<protein>
    <submittedName>
        <fullName evidence="1">Uncharacterized protein</fullName>
    </submittedName>
</protein>
<evidence type="ECO:0000313" key="1">
    <source>
        <dbReference type="EMBL" id="EOY24810.1"/>
    </source>
</evidence>
<organism evidence="1 2">
    <name type="scientific">Theobroma cacao</name>
    <name type="common">Cacao</name>
    <name type="synonym">Cocoa</name>
    <dbReference type="NCBI Taxonomy" id="3641"/>
    <lineage>
        <taxon>Eukaryota</taxon>
        <taxon>Viridiplantae</taxon>
        <taxon>Streptophyta</taxon>
        <taxon>Embryophyta</taxon>
        <taxon>Tracheophyta</taxon>
        <taxon>Spermatophyta</taxon>
        <taxon>Magnoliopsida</taxon>
        <taxon>eudicotyledons</taxon>
        <taxon>Gunneridae</taxon>
        <taxon>Pentapetalae</taxon>
        <taxon>rosids</taxon>
        <taxon>malvids</taxon>
        <taxon>Malvales</taxon>
        <taxon>Malvaceae</taxon>
        <taxon>Byttnerioideae</taxon>
        <taxon>Theobroma</taxon>
    </lineage>
</organism>
<reference evidence="1 2" key="1">
    <citation type="journal article" date="2013" name="Genome Biol.">
        <title>The genome sequence of the most widely cultivated cacao type and its use to identify candidate genes regulating pod color.</title>
        <authorList>
            <person name="Motamayor J.C."/>
            <person name="Mockaitis K."/>
            <person name="Schmutz J."/>
            <person name="Haiminen N."/>
            <person name="Iii D.L."/>
            <person name="Cornejo O."/>
            <person name="Findley S.D."/>
            <person name="Zheng P."/>
            <person name="Utro F."/>
            <person name="Royaert S."/>
            <person name="Saski C."/>
            <person name="Jenkins J."/>
            <person name="Podicheti R."/>
            <person name="Zhao M."/>
            <person name="Scheffler B.E."/>
            <person name="Stack J.C."/>
            <person name="Feltus F.A."/>
            <person name="Mustiga G.M."/>
            <person name="Amores F."/>
            <person name="Phillips W."/>
            <person name="Marelli J.P."/>
            <person name="May G.D."/>
            <person name="Shapiro H."/>
            <person name="Ma J."/>
            <person name="Bustamante C.D."/>
            <person name="Schnell R.J."/>
            <person name="Main D."/>
            <person name="Gilbert D."/>
            <person name="Parida L."/>
            <person name="Kuhn D.N."/>
        </authorList>
    </citation>
    <scope>NUCLEOTIDE SEQUENCE [LARGE SCALE GENOMIC DNA]</scope>
    <source>
        <strain evidence="2">cv. Matina 1-6</strain>
    </source>
</reference>